<dbReference type="NCBIfam" id="NF033674">
    <property type="entry name" value="stress_OB_fold"/>
    <property type="match status" value="1"/>
</dbReference>
<dbReference type="RefSeq" id="WP_263077277.1">
    <property type="nucleotide sequence ID" value="NZ_CP089977.1"/>
</dbReference>
<dbReference type="EMBL" id="CP089977">
    <property type="protein sequence ID" value="UXZ05758.1"/>
    <property type="molecule type" value="Genomic_DNA"/>
</dbReference>
<keyword evidence="1 2" id="KW-0732">Signal</keyword>
<dbReference type="Gene3D" id="2.40.50.200">
    <property type="entry name" value="Bacterial OB-fold"/>
    <property type="match status" value="1"/>
</dbReference>
<dbReference type="InterPro" id="IPR036700">
    <property type="entry name" value="BOBF_sf"/>
</dbReference>
<keyword evidence="4" id="KW-1185">Reference proteome</keyword>
<accession>A0ABY6F6N9</accession>
<feature type="chain" id="PRO_5045858256" evidence="2">
    <location>
        <begin position="23"/>
        <end position="112"/>
    </location>
</feature>
<evidence type="ECO:0000313" key="4">
    <source>
        <dbReference type="Proteomes" id="UP001063782"/>
    </source>
</evidence>
<organism evidence="3 4">
    <name type="scientific">Moraxella nasicaprae</name>
    <dbReference type="NCBI Taxonomy" id="2904122"/>
    <lineage>
        <taxon>Bacteria</taxon>
        <taxon>Pseudomonadati</taxon>
        <taxon>Pseudomonadota</taxon>
        <taxon>Gammaproteobacteria</taxon>
        <taxon>Moraxellales</taxon>
        <taxon>Moraxellaceae</taxon>
        <taxon>Moraxella</taxon>
    </lineage>
</organism>
<name>A0ABY6F6N9_9GAMM</name>
<evidence type="ECO:0000256" key="2">
    <source>
        <dbReference type="SAM" id="SignalP"/>
    </source>
</evidence>
<protein>
    <submittedName>
        <fullName evidence="3">NirD/YgiW/YdeI family stress tolerance protein</fullName>
    </submittedName>
</protein>
<dbReference type="Pfam" id="PF04076">
    <property type="entry name" value="BOF"/>
    <property type="match status" value="1"/>
</dbReference>
<dbReference type="PANTHER" id="PTHR36571:SF1">
    <property type="entry name" value="PROTEIN YGIW"/>
    <property type="match status" value="1"/>
</dbReference>
<dbReference type="PANTHER" id="PTHR36571">
    <property type="entry name" value="PROTEIN YGIW"/>
    <property type="match status" value="1"/>
</dbReference>
<feature type="signal peptide" evidence="2">
    <location>
        <begin position="1"/>
        <end position="22"/>
    </location>
</feature>
<proteinExistence type="predicted"/>
<dbReference type="InterPro" id="IPR005220">
    <property type="entry name" value="CarO-like"/>
</dbReference>
<sequence length="112" mass="12368">MKVLKTMLATLLIGTTAMTAQANYGTQTVQAAAVKTMMDDSHVSITGKIVRVLGREKFELQDTSGKVIVEIDDDYYHNPQELVGKNVTITGEVDISRKSNRVEIDADFVQIH</sequence>
<reference evidence="3" key="1">
    <citation type="submission" date="2021-12" db="EMBL/GenBank/DDBJ databases">
        <title>taxonomy of Moraxella sp. ZY201224.</title>
        <authorList>
            <person name="Li F."/>
        </authorList>
    </citation>
    <scope>NUCLEOTIDE SEQUENCE</scope>
    <source>
        <strain evidence="3">ZY201224</strain>
    </source>
</reference>
<dbReference type="SUPFAM" id="SSF101756">
    <property type="entry name" value="Hypothetical protein YgiW"/>
    <property type="match status" value="1"/>
</dbReference>
<gene>
    <name evidence="3" type="ORF">LU297_04845</name>
</gene>
<evidence type="ECO:0000256" key="1">
    <source>
        <dbReference type="ARBA" id="ARBA00022729"/>
    </source>
</evidence>
<dbReference type="Proteomes" id="UP001063782">
    <property type="component" value="Chromosome"/>
</dbReference>
<evidence type="ECO:0000313" key="3">
    <source>
        <dbReference type="EMBL" id="UXZ05758.1"/>
    </source>
</evidence>